<name>A0AAN7LBN2_TRANT</name>
<comment type="similarity">
    <text evidence="1">Belongs to the PPR family. PCMP-H subfamily.</text>
</comment>
<evidence type="ECO:0000313" key="4">
    <source>
        <dbReference type="EMBL" id="KAK4783492.1"/>
    </source>
</evidence>
<comment type="caution">
    <text evidence="4">The sequence shown here is derived from an EMBL/GenBank/DDBJ whole genome shotgun (WGS) entry which is preliminary data.</text>
</comment>
<dbReference type="InterPro" id="IPR046960">
    <property type="entry name" value="PPR_At4g14850-like_plant"/>
</dbReference>
<feature type="repeat" description="PPR" evidence="3">
    <location>
        <begin position="226"/>
        <end position="260"/>
    </location>
</feature>
<dbReference type="FunFam" id="1.25.40.10:FF:000184">
    <property type="entry name" value="Pentatricopeptide repeat-containing protein, chloroplastic"/>
    <property type="match status" value="1"/>
</dbReference>
<feature type="repeat" description="PPR" evidence="3">
    <location>
        <begin position="429"/>
        <end position="463"/>
    </location>
</feature>
<dbReference type="PANTHER" id="PTHR47926">
    <property type="entry name" value="PENTATRICOPEPTIDE REPEAT-CONTAINING PROTEIN"/>
    <property type="match status" value="1"/>
</dbReference>
<keyword evidence="2" id="KW-0677">Repeat</keyword>
<feature type="repeat" description="PPR" evidence="3">
    <location>
        <begin position="94"/>
        <end position="128"/>
    </location>
</feature>
<dbReference type="AlphaFoldDB" id="A0AAN7LBN2"/>
<dbReference type="Pfam" id="PF20431">
    <property type="entry name" value="E_motif"/>
    <property type="match status" value="1"/>
</dbReference>
<dbReference type="Proteomes" id="UP001346149">
    <property type="component" value="Unassembled WGS sequence"/>
</dbReference>
<evidence type="ECO:0000256" key="2">
    <source>
        <dbReference type="ARBA" id="ARBA00022737"/>
    </source>
</evidence>
<dbReference type="InterPro" id="IPR046848">
    <property type="entry name" value="E_motif"/>
</dbReference>
<dbReference type="InterPro" id="IPR011990">
    <property type="entry name" value="TPR-like_helical_dom_sf"/>
</dbReference>
<evidence type="ECO:0000256" key="3">
    <source>
        <dbReference type="PROSITE-ProRule" id="PRU00708"/>
    </source>
</evidence>
<dbReference type="NCBIfam" id="TIGR00756">
    <property type="entry name" value="PPR"/>
    <property type="match status" value="6"/>
</dbReference>
<feature type="repeat" description="PPR" evidence="3">
    <location>
        <begin position="327"/>
        <end position="361"/>
    </location>
</feature>
<dbReference type="GO" id="GO:0003723">
    <property type="term" value="F:RNA binding"/>
    <property type="evidence" value="ECO:0007669"/>
    <property type="project" value="InterPro"/>
</dbReference>
<dbReference type="Gene3D" id="1.25.40.10">
    <property type="entry name" value="Tetratricopeptide repeat domain"/>
    <property type="match status" value="4"/>
</dbReference>
<dbReference type="Pfam" id="PF12854">
    <property type="entry name" value="PPR_1"/>
    <property type="match status" value="1"/>
</dbReference>
<evidence type="ECO:0000256" key="1">
    <source>
        <dbReference type="ARBA" id="ARBA00006643"/>
    </source>
</evidence>
<proteinExistence type="inferred from homology"/>
<dbReference type="PROSITE" id="PS51375">
    <property type="entry name" value="PPR"/>
    <property type="match status" value="5"/>
</dbReference>
<protein>
    <recommendedName>
        <fullName evidence="6">Pentatricopeptide repeat-containing protein</fullName>
    </recommendedName>
</protein>
<gene>
    <name evidence="4" type="ORF">SAY86_007866</name>
</gene>
<reference evidence="4 5" key="1">
    <citation type="journal article" date="2023" name="Hortic Res">
        <title>Pangenome of water caltrop reveals structural variations and asymmetric subgenome divergence after allopolyploidization.</title>
        <authorList>
            <person name="Zhang X."/>
            <person name="Chen Y."/>
            <person name="Wang L."/>
            <person name="Yuan Y."/>
            <person name="Fang M."/>
            <person name="Shi L."/>
            <person name="Lu R."/>
            <person name="Comes H.P."/>
            <person name="Ma Y."/>
            <person name="Chen Y."/>
            <person name="Huang G."/>
            <person name="Zhou Y."/>
            <person name="Zheng Z."/>
            <person name="Qiu Y."/>
        </authorList>
    </citation>
    <scope>NUCLEOTIDE SEQUENCE [LARGE SCALE GENOMIC DNA]</scope>
    <source>
        <strain evidence="4">F231</strain>
    </source>
</reference>
<sequence>MLSLPTTTASPSTPLHVLHSTDPPHKLLQSHPSLALLSNCRSPQTLRQIHSQIVKTGLHNSQFALSKLIEFCAVSPFGDLPYALLLFESIKHPNLLIWNTVIRGHSLSDSPSLAIQLFVRMVSTGIVPNCYTFPFVLKSCARSGLANEGRQIHAHVLKLGLGSDAFVHTSLISVYAQNSDLESARLVFDKSSHRDAVSFTALITGYASKGLMDDAERLFDEMPTRDLISWNAMIAGFSQSGKYYEAVETFRKMQRIGISPNESTLVSVLSACAQSGRIDLGSWIHSWVDDKGMDSNLRILNALVDMYSKNGNLEKARFLFNSIQHKDVISWNVMIGGYNCMNYHREALELFRRMLKSPVMPNDITFLNVLPSCACLCALDLGKWIHSYIDKNLKNITSTALWTSLIDMYAKCGDIVAAEQVFHGLELKSLASWNAIISGSAMHGRAEKALQLFREMLNEGFRPDDITFVGVLSACSHAGLVELGRENFSLMVNEFKISPKLHHYGCMINLLGRVGLFDEVESMIKSMDMEPDEAIWGSLLEACRTHRRVQLGETVAKNLFKLELNNPGAYILLSNIYAEAGRWDDVAMIRRKLNDEGMKKVPGCTSIEVNGVVHEFLVADKAHPQSERIYKMLAEIDHLLDKSGYEPDTSEVLSHELSFNLSFFLVARIGNDKAALSKLLVEEISEDGIGVANL</sequence>
<dbReference type="Pfam" id="PF01535">
    <property type="entry name" value="PPR"/>
    <property type="match status" value="3"/>
</dbReference>
<dbReference type="InterPro" id="IPR002885">
    <property type="entry name" value="PPR_rpt"/>
</dbReference>
<dbReference type="FunFam" id="1.25.40.10:FF:000470">
    <property type="entry name" value="Pentatricopeptide repeat-containing protein At5g66520"/>
    <property type="match status" value="1"/>
</dbReference>
<accession>A0AAN7LBN2</accession>
<dbReference type="PANTHER" id="PTHR47926:SF537">
    <property type="entry name" value="PENTACOTRIPEPTIDE-REPEAT REGION OF PRORP DOMAIN-CONTAINING PROTEIN"/>
    <property type="match status" value="1"/>
</dbReference>
<feature type="repeat" description="PPR" evidence="3">
    <location>
        <begin position="195"/>
        <end position="225"/>
    </location>
</feature>
<dbReference type="EMBL" id="JAXQNO010000015">
    <property type="protein sequence ID" value="KAK4783492.1"/>
    <property type="molecule type" value="Genomic_DNA"/>
</dbReference>
<dbReference type="FunFam" id="1.25.40.10:FF:000333">
    <property type="entry name" value="Pentatricopeptide repeat-containing protein"/>
    <property type="match status" value="1"/>
</dbReference>
<dbReference type="Pfam" id="PF13041">
    <property type="entry name" value="PPR_2"/>
    <property type="match status" value="4"/>
</dbReference>
<evidence type="ECO:0000313" key="5">
    <source>
        <dbReference type="Proteomes" id="UP001346149"/>
    </source>
</evidence>
<dbReference type="GO" id="GO:0009451">
    <property type="term" value="P:RNA modification"/>
    <property type="evidence" value="ECO:0007669"/>
    <property type="project" value="InterPro"/>
</dbReference>
<organism evidence="4 5">
    <name type="scientific">Trapa natans</name>
    <name type="common">Water chestnut</name>
    <dbReference type="NCBI Taxonomy" id="22666"/>
    <lineage>
        <taxon>Eukaryota</taxon>
        <taxon>Viridiplantae</taxon>
        <taxon>Streptophyta</taxon>
        <taxon>Embryophyta</taxon>
        <taxon>Tracheophyta</taxon>
        <taxon>Spermatophyta</taxon>
        <taxon>Magnoliopsida</taxon>
        <taxon>eudicotyledons</taxon>
        <taxon>Gunneridae</taxon>
        <taxon>Pentapetalae</taxon>
        <taxon>rosids</taxon>
        <taxon>malvids</taxon>
        <taxon>Myrtales</taxon>
        <taxon>Lythraceae</taxon>
        <taxon>Trapa</taxon>
    </lineage>
</organism>
<evidence type="ECO:0008006" key="6">
    <source>
        <dbReference type="Google" id="ProtNLM"/>
    </source>
</evidence>
<dbReference type="FunFam" id="1.25.40.10:FF:000351">
    <property type="entry name" value="Pentatricopeptide repeat-containing protein"/>
    <property type="match status" value="1"/>
</dbReference>
<keyword evidence="5" id="KW-1185">Reference proteome</keyword>